<name>A0AA86U495_9EUKA</name>
<dbReference type="EMBL" id="CATOUU010000697">
    <property type="protein sequence ID" value="CAI9941887.1"/>
    <property type="molecule type" value="Genomic_DNA"/>
</dbReference>
<evidence type="ECO:0000313" key="1">
    <source>
        <dbReference type="EMBL" id="CAI9941887.1"/>
    </source>
</evidence>
<gene>
    <name evidence="3" type="ORF">HINF_LOCUS13020</name>
    <name evidence="4" type="ORF">HINF_LOCUS13023</name>
    <name evidence="1" type="ORF">HINF_LOCUS29532</name>
    <name evidence="2" type="ORF">HINF_LOCUS29535</name>
</gene>
<evidence type="ECO:0000313" key="4">
    <source>
        <dbReference type="EMBL" id="CAL5993355.1"/>
    </source>
</evidence>
<organism evidence="2">
    <name type="scientific">Hexamita inflata</name>
    <dbReference type="NCBI Taxonomy" id="28002"/>
    <lineage>
        <taxon>Eukaryota</taxon>
        <taxon>Metamonada</taxon>
        <taxon>Diplomonadida</taxon>
        <taxon>Hexamitidae</taxon>
        <taxon>Hexamitinae</taxon>
        <taxon>Hexamita</taxon>
    </lineage>
</organism>
<comment type="caution">
    <text evidence="2">The sequence shown here is derived from an EMBL/GenBank/DDBJ whole genome shotgun (WGS) entry which is preliminary data.</text>
</comment>
<evidence type="ECO:0000313" key="3">
    <source>
        <dbReference type="EMBL" id="CAL5993349.1"/>
    </source>
</evidence>
<accession>A0AA86U495</accession>
<dbReference type="EMBL" id="CAXDID020000030">
    <property type="protein sequence ID" value="CAL5993355.1"/>
    <property type="molecule type" value="Genomic_DNA"/>
</dbReference>
<evidence type="ECO:0000313" key="2">
    <source>
        <dbReference type="EMBL" id="CAI9941890.1"/>
    </source>
</evidence>
<proteinExistence type="predicted"/>
<keyword evidence="5" id="KW-1185">Reference proteome</keyword>
<protein>
    <submittedName>
        <fullName evidence="3">Hypothetical_protein</fullName>
    </submittedName>
</protein>
<evidence type="ECO:0000313" key="5">
    <source>
        <dbReference type="Proteomes" id="UP001642409"/>
    </source>
</evidence>
<dbReference type="AlphaFoldDB" id="A0AA86U495"/>
<reference evidence="3 5" key="2">
    <citation type="submission" date="2024-07" db="EMBL/GenBank/DDBJ databases">
        <authorList>
            <person name="Akdeniz Z."/>
        </authorList>
    </citation>
    <scope>NUCLEOTIDE SEQUENCE [LARGE SCALE GENOMIC DNA]</scope>
</reference>
<dbReference type="EMBL" id="CATOUU010000697">
    <property type="protein sequence ID" value="CAI9941890.1"/>
    <property type="molecule type" value="Genomic_DNA"/>
</dbReference>
<sequence>MIDETTIIQSIIQGSLYVNIKYYTRKQSRGQQVIQITDDAQFTINHSDQFYLDRTVMELCFLHVIVQLFLNTKQKNSGNICRTVMTPFYSFQISSFCIKLMRRQPAFNKNSVTLWILQHLSSVTKTLVALQFQTNGISV</sequence>
<dbReference type="EMBL" id="CAXDID020000030">
    <property type="protein sequence ID" value="CAL5993349.1"/>
    <property type="molecule type" value="Genomic_DNA"/>
</dbReference>
<dbReference type="Proteomes" id="UP001642409">
    <property type="component" value="Unassembled WGS sequence"/>
</dbReference>
<reference evidence="2" key="1">
    <citation type="submission" date="2023-06" db="EMBL/GenBank/DDBJ databases">
        <authorList>
            <person name="Kurt Z."/>
        </authorList>
    </citation>
    <scope>NUCLEOTIDE SEQUENCE</scope>
</reference>